<name>A0ABW5M8X1_9BACT</name>
<evidence type="ECO:0008006" key="4">
    <source>
        <dbReference type="Google" id="ProtNLM"/>
    </source>
</evidence>
<sequence>MIWMYATMNLLTLLWGLQYARRVGMRQVIPFVFCLALLLIYCLVTPMAFYLICRETVTGDIGAFQFVGKSILEYYEEGMLAYMVANICFVAGFARSEIPAEPSRIEPDADAAACLRRLVVRLYVVFMAIVVGDIAVSGINVLDILLGASVESLMSSQSVTNTYYLRAFADSIITVLVLYAYLDGKRLTLGLLLVPAFILFALLGFRYRIILTLLGLLIVYLTRDGLKINVWRWAAMGIAFLYVLFTITYNRWFFITGAYDRLTVNPADYDYSMFLDQTRGSLADFNLLRYYDENPETAHDYGVSMFGYVLIRVIPKQLFDGGEKPYPSPYIDVLDRSLELPRHWVRIGEANLHYGAFYAGFGWLGFISLPFAMGLWINYFVRHNPSATPLGLMKQIALSLALFQLITRGYFPQFIDHLVYLFIPIWLLRNRLRTITEVQSTANLSLHEAVH</sequence>
<evidence type="ECO:0000256" key="1">
    <source>
        <dbReference type="SAM" id="Phobius"/>
    </source>
</evidence>
<dbReference type="EMBL" id="JBHULN010000018">
    <property type="protein sequence ID" value="MFD2573460.1"/>
    <property type="molecule type" value="Genomic_DNA"/>
</dbReference>
<comment type="caution">
    <text evidence="2">The sequence shown here is derived from an EMBL/GenBank/DDBJ whole genome shotgun (WGS) entry which is preliminary data.</text>
</comment>
<accession>A0ABW5M8X1</accession>
<gene>
    <name evidence="2" type="ORF">ACFSUS_22665</name>
</gene>
<feature type="transmembrane region" description="Helical" evidence="1">
    <location>
        <begin position="401"/>
        <end position="423"/>
    </location>
</feature>
<keyword evidence="1" id="KW-1133">Transmembrane helix</keyword>
<evidence type="ECO:0000313" key="3">
    <source>
        <dbReference type="Proteomes" id="UP001597469"/>
    </source>
</evidence>
<organism evidence="2 3">
    <name type="scientific">Spirosoma soli</name>
    <dbReference type="NCBI Taxonomy" id="1770529"/>
    <lineage>
        <taxon>Bacteria</taxon>
        <taxon>Pseudomonadati</taxon>
        <taxon>Bacteroidota</taxon>
        <taxon>Cytophagia</taxon>
        <taxon>Cytophagales</taxon>
        <taxon>Cytophagaceae</taxon>
        <taxon>Spirosoma</taxon>
    </lineage>
</organism>
<protein>
    <recommendedName>
        <fullName evidence="4">Oligosaccharide repeat unit polymerase</fullName>
    </recommendedName>
</protein>
<reference evidence="3" key="1">
    <citation type="journal article" date="2019" name="Int. J. Syst. Evol. Microbiol.">
        <title>The Global Catalogue of Microorganisms (GCM) 10K type strain sequencing project: providing services to taxonomists for standard genome sequencing and annotation.</title>
        <authorList>
            <consortium name="The Broad Institute Genomics Platform"/>
            <consortium name="The Broad Institute Genome Sequencing Center for Infectious Disease"/>
            <person name="Wu L."/>
            <person name="Ma J."/>
        </authorList>
    </citation>
    <scope>NUCLEOTIDE SEQUENCE [LARGE SCALE GENOMIC DNA]</scope>
    <source>
        <strain evidence="3">KCTC 42805</strain>
    </source>
</reference>
<feature type="transmembrane region" description="Helical" evidence="1">
    <location>
        <begin position="162"/>
        <end position="182"/>
    </location>
</feature>
<proteinExistence type="predicted"/>
<feature type="transmembrane region" description="Helical" evidence="1">
    <location>
        <begin position="189"/>
        <end position="221"/>
    </location>
</feature>
<keyword evidence="1" id="KW-0812">Transmembrane</keyword>
<dbReference type="Proteomes" id="UP001597469">
    <property type="component" value="Unassembled WGS sequence"/>
</dbReference>
<feature type="transmembrane region" description="Helical" evidence="1">
    <location>
        <begin position="30"/>
        <end position="52"/>
    </location>
</feature>
<keyword evidence="1" id="KW-0472">Membrane</keyword>
<evidence type="ECO:0000313" key="2">
    <source>
        <dbReference type="EMBL" id="MFD2573460.1"/>
    </source>
</evidence>
<feature type="transmembrane region" description="Helical" evidence="1">
    <location>
        <begin position="233"/>
        <end position="252"/>
    </location>
</feature>
<feature type="transmembrane region" description="Helical" evidence="1">
    <location>
        <begin position="356"/>
        <end position="381"/>
    </location>
</feature>
<keyword evidence="3" id="KW-1185">Reference proteome</keyword>
<feature type="transmembrane region" description="Helical" evidence="1">
    <location>
        <begin position="122"/>
        <end position="142"/>
    </location>
</feature>
<dbReference type="RefSeq" id="WP_381526158.1">
    <property type="nucleotide sequence ID" value="NZ_JBHULN010000018.1"/>
</dbReference>